<accession>A0A382AET9</accession>
<dbReference type="GO" id="GO:0005829">
    <property type="term" value="C:cytosol"/>
    <property type="evidence" value="ECO:0007669"/>
    <property type="project" value="TreeGrafter"/>
</dbReference>
<evidence type="ECO:0000256" key="1">
    <source>
        <dbReference type="ARBA" id="ARBA00001974"/>
    </source>
</evidence>
<proteinExistence type="inferred from homology"/>
<dbReference type="GO" id="GO:0035999">
    <property type="term" value="P:tetrahydrofolate interconversion"/>
    <property type="evidence" value="ECO:0007669"/>
    <property type="project" value="UniProtKB-UniPathway"/>
</dbReference>
<dbReference type="GO" id="GO:0009086">
    <property type="term" value="P:methionine biosynthetic process"/>
    <property type="evidence" value="ECO:0007669"/>
    <property type="project" value="TreeGrafter"/>
</dbReference>
<dbReference type="Pfam" id="PF02219">
    <property type="entry name" value="MTHFR"/>
    <property type="match status" value="1"/>
</dbReference>
<dbReference type="SUPFAM" id="SSF51730">
    <property type="entry name" value="FAD-linked oxidoreductase"/>
    <property type="match status" value="1"/>
</dbReference>
<evidence type="ECO:0000256" key="6">
    <source>
        <dbReference type="ARBA" id="ARBA00023002"/>
    </source>
</evidence>
<dbReference type="GO" id="GO:0071949">
    <property type="term" value="F:FAD binding"/>
    <property type="evidence" value="ECO:0007669"/>
    <property type="project" value="TreeGrafter"/>
</dbReference>
<evidence type="ECO:0000256" key="5">
    <source>
        <dbReference type="ARBA" id="ARBA00022827"/>
    </source>
</evidence>
<reference evidence="8" key="1">
    <citation type="submission" date="2018-05" db="EMBL/GenBank/DDBJ databases">
        <authorList>
            <person name="Lanie J.A."/>
            <person name="Ng W.-L."/>
            <person name="Kazmierczak K.M."/>
            <person name="Andrzejewski T.M."/>
            <person name="Davidsen T.M."/>
            <person name="Wayne K.J."/>
            <person name="Tettelin H."/>
            <person name="Glass J.I."/>
            <person name="Rusch D."/>
            <person name="Podicherti R."/>
            <person name="Tsui H.-C.T."/>
            <person name="Winkler M.E."/>
        </authorList>
    </citation>
    <scope>NUCLEOTIDE SEQUENCE</scope>
</reference>
<comment type="pathway">
    <text evidence="2">One-carbon metabolism; tetrahydrofolate interconversion.</text>
</comment>
<evidence type="ECO:0000256" key="7">
    <source>
        <dbReference type="SAM" id="MobiDB-lite"/>
    </source>
</evidence>
<sequence>MKYHSQLHKKLSDGVFVFTSETTPPDAASKEILLKKILPLKGVADAINVTDSPGAKVHMSSLTAAIILAQNNIEPILQLTVRDRNRLALQGDLVGASALGVHNILCLSGDDPKVGDQPETNPVNDINSLKLIETANIMRKDKKFPSGRVIEPPPNLRIGSAEVPTQGKPNLEKILKKINTGVDFFQTQYVFDEKILKDYMKILDDSGILDKTSFLIGLGPFASAKSAKWMSDNLFGVDIPKEIIKRLEQSKDQKEESKKICLELIQKFREIKGVRGVHLMGHNKEMIIAEIIKESRIS</sequence>
<comment type="cofactor">
    <cofactor evidence="1">
        <name>FAD</name>
        <dbReference type="ChEBI" id="CHEBI:57692"/>
    </cofactor>
</comment>
<dbReference type="InterPro" id="IPR003171">
    <property type="entry name" value="Mehydrof_redctse-like"/>
</dbReference>
<evidence type="ECO:0000256" key="2">
    <source>
        <dbReference type="ARBA" id="ARBA00004777"/>
    </source>
</evidence>
<evidence type="ECO:0000256" key="3">
    <source>
        <dbReference type="ARBA" id="ARBA00006743"/>
    </source>
</evidence>
<organism evidence="8">
    <name type="scientific">marine metagenome</name>
    <dbReference type="NCBI Taxonomy" id="408172"/>
    <lineage>
        <taxon>unclassified sequences</taxon>
        <taxon>metagenomes</taxon>
        <taxon>ecological metagenomes</taxon>
    </lineage>
</organism>
<dbReference type="AlphaFoldDB" id="A0A382AET9"/>
<feature type="region of interest" description="Disordered" evidence="7">
    <location>
        <begin position="144"/>
        <end position="163"/>
    </location>
</feature>
<dbReference type="Gene3D" id="3.20.20.220">
    <property type="match status" value="1"/>
</dbReference>
<dbReference type="PANTHER" id="PTHR45754:SF3">
    <property type="entry name" value="METHYLENETETRAHYDROFOLATE REDUCTASE (NADPH)"/>
    <property type="match status" value="1"/>
</dbReference>
<dbReference type="PANTHER" id="PTHR45754">
    <property type="entry name" value="METHYLENETETRAHYDROFOLATE REDUCTASE"/>
    <property type="match status" value="1"/>
</dbReference>
<dbReference type="InterPro" id="IPR029041">
    <property type="entry name" value="FAD-linked_oxidoreductase-like"/>
</dbReference>
<dbReference type="UniPathway" id="UPA00193"/>
<keyword evidence="4" id="KW-0285">Flavoprotein</keyword>
<evidence type="ECO:0000256" key="4">
    <source>
        <dbReference type="ARBA" id="ARBA00022630"/>
    </source>
</evidence>
<dbReference type="EMBL" id="UINC01024910">
    <property type="protein sequence ID" value="SVA99503.1"/>
    <property type="molecule type" value="Genomic_DNA"/>
</dbReference>
<comment type="similarity">
    <text evidence="3">Belongs to the methylenetetrahydrofolate reductase family.</text>
</comment>
<gene>
    <name evidence="8" type="ORF">METZ01_LOCUS152357</name>
</gene>
<protein>
    <submittedName>
        <fullName evidence="8">Uncharacterized protein</fullName>
    </submittedName>
</protein>
<name>A0A382AET9_9ZZZZ</name>
<evidence type="ECO:0000313" key="8">
    <source>
        <dbReference type="EMBL" id="SVA99503.1"/>
    </source>
</evidence>
<keyword evidence="5" id="KW-0274">FAD</keyword>
<keyword evidence="6" id="KW-0560">Oxidoreductase</keyword>
<dbReference type="CDD" id="cd00537">
    <property type="entry name" value="MTHFR"/>
    <property type="match status" value="1"/>
</dbReference>
<dbReference type="GO" id="GO:0004489">
    <property type="term" value="F:methylenetetrahydrofolate reductase [NAD(P)H] activity"/>
    <property type="evidence" value="ECO:0007669"/>
    <property type="project" value="InterPro"/>
</dbReference>